<dbReference type="EMBL" id="JBHMFI010000001">
    <property type="protein sequence ID" value="MFB9073977.1"/>
    <property type="molecule type" value="Genomic_DNA"/>
</dbReference>
<evidence type="ECO:0000313" key="1">
    <source>
        <dbReference type="EMBL" id="MFB9073977.1"/>
    </source>
</evidence>
<dbReference type="Proteomes" id="UP001589575">
    <property type="component" value="Unassembled WGS sequence"/>
</dbReference>
<organism evidence="1 2">
    <name type="scientific">Citricoccus parietis</name>
    <dbReference type="NCBI Taxonomy" id="592307"/>
    <lineage>
        <taxon>Bacteria</taxon>
        <taxon>Bacillati</taxon>
        <taxon>Actinomycetota</taxon>
        <taxon>Actinomycetes</taxon>
        <taxon>Micrococcales</taxon>
        <taxon>Micrococcaceae</taxon>
        <taxon>Citricoccus</taxon>
    </lineage>
</organism>
<gene>
    <name evidence="1" type="ORF">ACFFX0_23400</name>
</gene>
<protein>
    <submittedName>
        <fullName evidence="1">Uncharacterized protein</fullName>
    </submittedName>
</protein>
<comment type="caution">
    <text evidence="1">The sequence shown here is derived from an EMBL/GenBank/DDBJ whole genome shotgun (WGS) entry which is preliminary data.</text>
</comment>
<name>A0ABV5G4W8_9MICC</name>
<keyword evidence="2" id="KW-1185">Reference proteome</keyword>
<evidence type="ECO:0000313" key="2">
    <source>
        <dbReference type="Proteomes" id="UP001589575"/>
    </source>
</evidence>
<sequence length="125" mass="13495">MILEYLPSRRDSDPTGSSRSVRILAMRPSIWKTCLARYSTLASNPKNSSSLASSITAEPSNSALSSAIRAVFAWSSPSFPLRSAWKATASAAWRSAWAVTARFRSRMVSCIAFLPSGVCAYTPTA</sequence>
<reference evidence="1 2" key="1">
    <citation type="submission" date="2024-09" db="EMBL/GenBank/DDBJ databases">
        <authorList>
            <person name="Sun Q."/>
            <person name="Mori K."/>
        </authorList>
    </citation>
    <scope>NUCLEOTIDE SEQUENCE [LARGE SCALE GENOMIC DNA]</scope>
    <source>
        <strain evidence="1 2">CCM 7609</strain>
    </source>
</reference>
<accession>A0ABV5G4W8</accession>
<proteinExistence type="predicted"/>